<keyword evidence="2" id="KW-1133">Transmembrane helix</keyword>
<keyword evidence="3" id="KW-0808">Transferase</keyword>
<dbReference type="EC" id="2.6.1.9" evidence="3"/>
<evidence type="ECO:0000313" key="4">
    <source>
        <dbReference type="Proteomes" id="UP000005801"/>
    </source>
</evidence>
<gene>
    <name evidence="3" type="ORF">PPSIR1_17810</name>
</gene>
<organism evidence="3 4">
    <name type="scientific">Plesiocystis pacifica SIR-1</name>
    <dbReference type="NCBI Taxonomy" id="391625"/>
    <lineage>
        <taxon>Bacteria</taxon>
        <taxon>Pseudomonadati</taxon>
        <taxon>Myxococcota</taxon>
        <taxon>Polyangia</taxon>
        <taxon>Nannocystales</taxon>
        <taxon>Nannocystaceae</taxon>
        <taxon>Plesiocystis</taxon>
    </lineage>
</organism>
<evidence type="ECO:0000256" key="2">
    <source>
        <dbReference type="SAM" id="Phobius"/>
    </source>
</evidence>
<keyword evidence="2" id="KW-0472">Membrane</keyword>
<evidence type="ECO:0000256" key="1">
    <source>
        <dbReference type="SAM" id="MobiDB-lite"/>
    </source>
</evidence>
<dbReference type="GO" id="GO:0004400">
    <property type="term" value="F:histidinol-phosphate transaminase activity"/>
    <property type="evidence" value="ECO:0007669"/>
    <property type="project" value="UniProtKB-EC"/>
</dbReference>
<keyword evidence="4" id="KW-1185">Reference proteome</keyword>
<dbReference type="EMBL" id="ABCS01000081">
    <property type="protein sequence ID" value="EDM75787.1"/>
    <property type="molecule type" value="Genomic_DNA"/>
</dbReference>
<evidence type="ECO:0000313" key="3">
    <source>
        <dbReference type="EMBL" id="EDM75787.1"/>
    </source>
</evidence>
<feature type="region of interest" description="Disordered" evidence="1">
    <location>
        <begin position="133"/>
        <end position="204"/>
    </location>
</feature>
<name>A6GEE6_9BACT</name>
<dbReference type="AlphaFoldDB" id="A6GEE6"/>
<keyword evidence="2" id="KW-0812">Transmembrane</keyword>
<keyword evidence="3" id="KW-0032">Aminotransferase</keyword>
<accession>A6GEE6</accession>
<dbReference type="STRING" id="391625.PPSIR1_17810"/>
<dbReference type="RefSeq" id="WP_006975086.1">
    <property type="nucleotide sequence ID" value="NZ_ABCS01000081.1"/>
</dbReference>
<feature type="compositionally biased region" description="Basic and acidic residues" evidence="1">
    <location>
        <begin position="133"/>
        <end position="174"/>
    </location>
</feature>
<feature type="transmembrane region" description="Helical" evidence="2">
    <location>
        <begin position="76"/>
        <end position="97"/>
    </location>
</feature>
<sequence>MPSPAKETEAEFDDLLGQLVNELAMAPPEDNAVSLVPEQQEPAHNARITSTEGLAIQAAAKAEARAETPPQGSNTVAIVGIVTAALSAVAIAAMFAFQPAGAAAGDHQAEGLAVATAQLDEARAEKAAADKAAAEKAAAEKAAAEKAAAEKAAAEKAAAEKAAAEKAAAEEAAKAKKKPRPRRTKPKTTKPKPTKPVGSDFGDL</sequence>
<reference evidence="3 4" key="1">
    <citation type="submission" date="2007-06" db="EMBL/GenBank/DDBJ databases">
        <authorList>
            <person name="Shimkets L."/>
            <person name="Ferriera S."/>
            <person name="Johnson J."/>
            <person name="Kravitz S."/>
            <person name="Beeson K."/>
            <person name="Sutton G."/>
            <person name="Rogers Y.-H."/>
            <person name="Friedman R."/>
            <person name="Frazier M."/>
            <person name="Venter J.C."/>
        </authorList>
    </citation>
    <scope>NUCLEOTIDE SEQUENCE [LARGE SCALE GENOMIC DNA]</scope>
    <source>
        <strain evidence="3 4">SIR-1</strain>
    </source>
</reference>
<comment type="caution">
    <text evidence="3">The sequence shown here is derived from an EMBL/GenBank/DDBJ whole genome shotgun (WGS) entry which is preliminary data.</text>
</comment>
<proteinExistence type="predicted"/>
<dbReference type="Proteomes" id="UP000005801">
    <property type="component" value="Unassembled WGS sequence"/>
</dbReference>
<feature type="compositionally biased region" description="Basic residues" evidence="1">
    <location>
        <begin position="175"/>
        <end position="193"/>
    </location>
</feature>
<protein>
    <submittedName>
        <fullName evidence="3">Histidinol-phosphate aminotransferase</fullName>
        <ecNumber evidence="3">2.6.1.9</ecNumber>
    </submittedName>
</protein>